<sequence length="114" mass="13270">MRAEHHYRRDADDQREERDGDERRRKSHPSNPIGVERELLPTWNIVWSQTIEEGGAAVRPTSARRSVVSADDGNRPPYRDEHPQGQRPCRDCLLDAFSAPFWRQKKKSMARSFG</sequence>
<reference evidence="2 3" key="1">
    <citation type="submission" date="2021-06" db="EMBL/GenBank/DDBJ databases">
        <title>Caerostris darwini draft genome.</title>
        <authorList>
            <person name="Kono N."/>
            <person name="Arakawa K."/>
        </authorList>
    </citation>
    <scope>NUCLEOTIDE SEQUENCE [LARGE SCALE GENOMIC DNA]</scope>
</reference>
<name>A0AAV4NK82_9ARAC</name>
<evidence type="ECO:0000313" key="3">
    <source>
        <dbReference type="Proteomes" id="UP001054837"/>
    </source>
</evidence>
<organism evidence="2 3">
    <name type="scientific">Caerostris darwini</name>
    <dbReference type="NCBI Taxonomy" id="1538125"/>
    <lineage>
        <taxon>Eukaryota</taxon>
        <taxon>Metazoa</taxon>
        <taxon>Ecdysozoa</taxon>
        <taxon>Arthropoda</taxon>
        <taxon>Chelicerata</taxon>
        <taxon>Arachnida</taxon>
        <taxon>Araneae</taxon>
        <taxon>Araneomorphae</taxon>
        <taxon>Entelegynae</taxon>
        <taxon>Araneoidea</taxon>
        <taxon>Araneidae</taxon>
        <taxon>Caerostris</taxon>
    </lineage>
</organism>
<dbReference type="EMBL" id="BPLQ01001709">
    <property type="protein sequence ID" value="GIX84228.1"/>
    <property type="molecule type" value="Genomic_DNA"/>
</dbReference>
<proteinExistence type="predicted"/>
<keyword evidence="3" id="KW-1185">Reference proteome</keyword>
<gene>
    <name evidence="2" type="ORF">CDAR_48591</name>
</gene>
<evidence type="ECO:0000256" key="1">
    <source>
        <dbReference type="SAM" id="MobiDB-lite"/>
    </source>
</evidence>
<feature type="compositionally biased region" description="Basic and acidic residues" evidence="1">
    <location>
        <begin position="1"/>
        <end position="24"/>
    </location>
</feature>
<evidence type="ECO:0000313" key="2">
    <source>
        <dbReference type="EMBL" id="GIX84228.1"/>
    </source>
</evidence>
<feature type="region of interest" description="Disordered" evidence="1">
    <location>
        <begin position="55"/>
        <end position="88"/>
    </location>
</feature>
<dbReference type="Proteomes" id="UP001054837">
    <property type="component" value="Unassembled WGS sequence"/>
</dbReference>
<comment type="caution">
    <text evidence="2">The sequence shown here is derived from an EMBL/GenBank/DDBJ whole genome shotgun (WGS) entry which is preliminary data.</text>
</comment>
<accession>A0AAV4NK82</accession>
<protein>
    <submittedName>
        <fullName evidence="2">Uncharacterized protein</fullName>
    </submittedName>
</protein>
<feature type="compositionally biased region" description="Basic and acidic residues" evidence="1">
    <location>
        <begin position="72"/>
        <end position="88"/>
    </location>
</feature>
<dbReference type="AlphaFoldDB" id="A0AAV4NK82"/>
<feature type="region of interest" description="Disordered" evidence="1">
    <location>
        <begin position="1"/>
        <end position="36"/>
    </location>
</feature>